<dbReference type="PROSITE" id="PS00595">
    <property type="entry name" value="AA_TRANSFER_CLASS_5"/>
    <property type="match status" value="1"/>
</dbReference>
<evidence type="ECO:0000256" key="6">
    <source>
        <dbReference type="ARBA" id="ARBA00023014"/>
    </source>
</evidence>
<evidence type="ECO:0000256" key="5">
    <source>
        <dbReference type="ARBA" id="ARBA00023004"/>
    </source>
</evidence>
<dbReference type="InterPro" id="IPR016454">
    <property type="entry name" value="Cysteine_dSase"/>
</dbReference>
<dbReference type="PANTHER" id="PTHR11601:SF50">
    <property type="entry name" value="CYSTEINE DESULFURASE ISCS 2-RELATED"/>
    <property type="match status" value="1"/>
</dbReference>
<dbReference type="Gene3D" id="3.40.640.10">
    <property type="entry name" value="Type I PLP-dependent aspartate aminotransferase-like (Major domain)"/>
    <property type="match status" value="1"/>
</dbReference>
<evidence type="ECO:0000313" key="10">
    <source>
        <dbReference type="Proteomes" id="UP000838686"/>
    </source>
</evidence>
<keyword evidence="6" id="KW-0411">Iron-sulfur</keyword>
<reference evidence="9" key="1">
    <citation type="submission" date="2022-01" db="EMBL/GenBank/DDBJ databases">
        <authorList>
            <person name="Criscuolo A."/>
        </authorList>
    </citation>
    <scope>NUCLEOTIDE SEQUENCE</scope>
    <source>
        <strain evidence="9">CIP111893</strain>
    </source>
</reference>
<comment type="cofactor">
    <cofactor evidence="1 7">
        <name>pyridoxal 5'-phosphate</name>
        <dbReference type="ChEBI" id="CHEBI:597326"/>
    </cofactor>
</comment>
<dbReference type="GO" id="GO:0031071">
    <property type="term" value="F:cysteine desulfurase activity"/>
    <property type="evidence" value="ECO:0007669"/>
    <property type="project" value="UniProtKB-EC"/>
</dbReference>
<keyword evidence="10" id="KW-1185">Reference proteome</keyword>
<evidence type="ECO:0000256" key="3">
    <source>
        <dbReference type="ARBA" id="ARBA00022723"/>
    </source>
</evidence>
<dbReference type="InterPro" id="IPR020578">
    <property type="entry name" value="Aminotrans_V_PyrdxlP_BS"/>
</dbReference>
<dbReference type="Proteomes" id="UP000838686">
    <property type="component" value="Unassembled WGS sequence"/>
</dbReference>
<proteinExistence type="inferred from homology"/>
<feature type="domain" description="Aminotransferase class V" evidence="8">
    <location>
        <begin position="2"/>
        <end position="273"/>
    </location>
</feature>
<name>A0ABN8GWL1_9BACL</name>
<evidence type="ECO:0000256" key="7">
    <source>
        <dbReference type="RuleBase" id="RU004504"/>
    </source>
</evidence>
<protein>
    <submittedName>
        <fullName evidence="9">Cysteine desulfurase IscS</fullName>
        <ecNumber evidence="9">2.8.1.7</ecNumber>
    </submittedName>
</protein>
<dbReference type="Pfam" id="PF00266">
    <property type="entry name" value="Aminotran_5"/>
    <property type="match status" value="1"/>
</dbReference>
<dbReference type="EMBL" id="CAKMMF010000022">
    <property type="protein sequence ID" value="CAH1213978.1"/>
    <property type="molecule type" value="Genomic_DNA"/>
</dbReference>
<gene>
    <name evidence="9" type="primary">iscS_2</name>
    <name evidence="9" type="ORF">PAECIP111893_03747</name>
</gene>
<organism evidence="9 10">
    <name type="scientific">Paenibacillus plantiphilus</name>
    <dbReference type="NCBI Taxonomy" id="2905650"/>
    <lineage>
        <taxon>Bacteria</taxon>
        <taxon>Bacillati</taxon>
        <taxon>Bacillota</taxon>
        <taxon>Bacilli</taxon>
        <taxon>Bacillales</taxon>
        <taxon>Paenibacillaceae</taxon>
        <taxon>Paenibacillus</taxon>
    </lineage>
</organism>
<evidence type="ECO:0000256" key="4">
    <source>
        <dbReference type="ARBA" id="ARBA00022898"/>
    </source>
</evidence>
<sequence>MIYFDHCASTPPHEEVIRTLSEVMLLHYANPSSLHRSGMESRKLLQRSRGLIGELFHTDAKEWVFTSGGTESNNLAIVGAARRSNARGKHVITSAIEHPSVYDACKKLEREGFRITYLPVNRAGFVSLSDVESALTEETSLVSIMHVNNEVGAIQPIEAIGSLLKEKRNVYFHVDGVQSVGKLPVRLRDWGVDLFTASAHKVRGPRGVGLLYVRDGVQLEPLMAGGGQEDGLRPGTENVAAIVAAAKAFRIAMGGQKERLMRMNGLRDRLVRCVGEIPELVLNGLGLASSVAEMPEADGASKGGGILQEMAPHIVNFSYPGMKPEVFVHMLEKHRILASTKSACSSKDDKPSRVLQAMGLSHAQAASGIRISFGDEHGDVELEWLCQMLPLVVSKLKPLERKGQRE</sequence>
<dbReference type="Gene3D" id="3.90.1150.10">
    <property type="entry name" value="Aspartate Aminotransferase, domain 1"/>
    <property type="match status" value="1"/>
</dbReference>
<evidence type="ECO:0000256" key="1">
    <source>
        <dbReference type="ARBA" id="ARBA00001933"/>
    </source>
</evidence>
<evidence type="ECO:0000313" key="9">
    <source>
        <dbReference type="EMBL" id="CAH1213978.1"/>
    </source>
</evidence>
<dbReference type="SUPFAM" id="SSF53383">
    <property type="entry name" value="PLP-dependent transferases"/>
    <property type="match status" value="1"/>
</dbReference>
<dbReference type="EC" id="2.8.1.7" evidence="9"/>
<dbReference type="InterPro" id="IPR015421">
    <property type="entry name" value="PyrdxlP-dep_Trfase_major"/>
</dbReference>
<keyword evidence="4" id="KW-0663">Pyridoxal phosphate</keyword>
<dbReference type="InterPro" id="IPR015424">
    <property type="entry name" value="PyrdxlP-dep_Trfase"/>
</dbReference>
<dbReference type="InterPro" id="IPR000192">
    <property type="entry name" value="Aminotrans_V_dom"/>
</dbReference>
<keyword evidence="9" id="KW-0808">Transferase</keyword>
<dbReference type="InterPro" id="IPR015422">
    <property type="entry name" value="PyrdxlP-dep_Trfase_small"/>
</dbReference>
<keyword evidence="5" id="KW-0408">Iron</keyword>
<dbReference type="PIRSF" id="PIRSF005572">
    <property type="entry name" value="NifS"/>
    <property type="match status" value="1"/>
</dbReference>
<keyword evidence="3" id="KW-0479">Metal-binding</keyword>
<comment type="similarity">
    <text evidence="2">Belongs to the class-V pyridoxal-phosphate-dependent aminotransferase family. NifS/IscS subfamily.</text>
</comment>
<accession>A0ABN8GWL1</accession>
<dbReference type="PANTHER" id="PTHR11601">
    <property type="entry name" value="CYSTEINE DESULFURYLASE FAMILY MEMBER"/>
    <property type="match status" value="1"/>
</dbReference>
<comment type="caution">
    <text evidence="9">The sequence shown here is derived from an EMBL/GenBank/DDBJ whole genome shotgun (WGS) entry which is preliminary data.</text>
</comment>
<evidence type="ECO:0000259" key="8">
    <source>
        <dbReference type="Pfam" id="PF00266"/>
    </source>
</evidence>
<evidence type="ECO:0000256" key="2">
    <source>
        <dbReference type="ARBA" id="ARBA00006490"/>
    </source>
</evidence>